<protein>
    <recommendedName>
        <fullName evidence="10">Flagellar protein FliL</fullName>
    </recommendedName>
</protein>
<reference evidence="11 12" key="1">
    <citation type="submission" date="2018-08" db="EMBL/GenBank/DDBJ databases">
        <title>Flavobacterium tibetense sp. nov., isolated from a wetland YonghuCo on Tibetan Plateau.</title>
        <authorList>
            <person name="Phurbu D."/>
            <person name="Lu H."/>
            <person name="Xing P."/>
        </authorList>
    </citation>
    <scope>NUCLEOTIDE SEQUENCE [LARGE SCALE GENOMIC DNA]</scope>
    <source>
        <strain evidence="11 12">DJC</strain>
    </source>
</reference>
<comment type="function">
    <text evidence="1 10">Controls the rotational direction of flagella during chemotaxis.</text>
</comment>
<evidence type="ECO:0000256" key="1">
    <source>
        <dbReference type="ARBA" id="ARBA00002254"/>
    </source>
</evidence>
<dbReference type="GO" id="GO:0071973">
    <property type="term" value="P:bacterial-type flagellum-dependent cell motility"/>
    <property type="evidence" value="ECO:0007669"/>
    <property type="project" value="InterPro"/>
</dbReference>
<evidence type="ECO:0000256" key="10">
    <source>
        <dbReference type="RuleBase" id="RU364125"/>
    </source>
</evidence>
<comment type="subcellular location">
    <subcellularLocation>
        <location evidence="10">Cell inner membrane</location>
    </subcellularLocation>
    <subcellularLocation>
        <location evidence="2">Cell membrane</location>
        <topology evidence="2">Single-pass membrane protein</topology>
    </subcellularLocation>
</comment>
<dbReference type="Pfam" id="PF03748">
    <property type="entry name" value="FliL"/>
    <property type="match status" value="1"/>
</dbReference>
<evidence type="ECO:0000256" key="2">
    <source>
        <dbReference type="ARBA" id="ARBA00004162"/>
    </source>
</evidence>
<keyword evidence="6" id="KW-0812">Transmembrane</keyword>
<gene>
    <name evidence="11" type="ORF">D1012_19645</name>
</gene>
<organism evidence="11 12">
    <name type="scientific">Pseudotabrizicola alkalilacus</name>
    <dbReference type="NCBI Taxonomy" id="2305252"/>
    <lineage>
        <taxon>Bacteria</taxon>
        <taxon>Pseudomonadati</taxon>
        <taxon>Pseudomonadota</taxon>
        <taxon>Alphaproteobacteria</taxon>
        <taxon>Rhodobacterales</taxon>
        <taxon>Paracoccaceae</taxon>
        <taxon>Pseudotabrizicola</taxon>
    </lineage>
</organism>
<dbReference type="GO" id="GO:0006935">
    <property type="term" value="P:chemotaxis"/>
    <property type="evidence" value="ECO:0007669"/>
    <property type="project" value="UniProtKB-KW"/>
</dbReference>
<keyword evidence="12" id="KW-1185">Reference proteome</keyword>
<evidence type="ECO:0000313" key="12">
    <source>
        <dbReference type="Proteomes" id="UP000284547"/>
    </source>
</evidence>
<evidence type="ECO:0000256" key="8">
    <source>
        <dbReference type="ARBA" id="ARBA00022989"/>
    </source>
</evidence>
<keyword evidence="11" id="KW-0969">Cilium</keyword>
<name>A0A411YX93_9RHOB</name>
<accession>A0A411YX93</accession>
<evidence type="ECO:0000313" key="11">
    <source>
        <dbReference type="EMBL" id="RGP35514.1"/>
    </source>
</evidence>
<keyword evidence="9 10" id="KW-0472">Membrane</keyword>
<evidence type="ECO:0000256" key="3">
    <source>
        <dbReference type="ARBA" id="ARBA00008281"/>
    </source>
</evidence>
<evidence type="ECO:0000256" key="6">
    <source>
        <dbReference type="ARBA" id="ARBA00022692"/>
    </source>
</evidence>
<keyword evidence="11" id="KW-0966">Cell projection</keyword>
<keyword evidence="7 10" id="KW-0283">Flagellar rotation</keyword>
<dbReference type="OrthoDB" id="7864548at2"/>
<keyword evidence="8" id="KW-1133">Transmembrane helix</keyword>
<comment type="similarity">
    <text evidence="3 10">Belongs to the FliL family.</text>
</comment>
<dbReference type="Proteomes" id="UP000284547">
    <property type="component" value="Unassembled WGS sequence"/>
</dbReference>
<sequence>MMRKLLPLLLILLGAGAGVGAGFFLRPPPAAAVGDEHGADPAPQTANEAAKSDQLPEFVKLTNQFIVPVVEKNRIVSLVILSLSLEVKPGGTERVFAQEPKLRDGILQLLFDHANTGGFRGSFTDADNLVILRRGLKEVAQRVLGDMVKDVLITDMIRQDS</sequence>
<proteinExistence type="inferred from homology"/>
<evidence type="ECO:0000256" key="5">
    <source>
        <dbReference type="ARBA" id="ARBA00022500"/>
    </source>
</evidence>
<evidence type="ECO:0000256" key="7">
    <source>
        <dbReference type="ARBA" id="ARBA00022779"/>
    </source>
</evidence>
<comment type="caution">
    <text evidence="11">The sequence shown here is derived from an EMBL/GenBank/DDBJ whole genome shotgun (WGS) entry which is preliminary data.</text>
</comment>
<keyword evidence="11" id="KW-0282">Flagellum</keyword>
<dbReference type="GO" id="GO:0009425">
    <property type="term" value="C:bacterial-type flagellum basal body"/>
    <property type="evidence" value="ECO:0007669"/>
    <property type="project" value="InterPro"/>
</dbReference>
<dbReference type="InterPro" id="IPR005503">
    <property type="entry name" value="FliL"/>
</dbReference>
<evidence type="ECO:0000256" key="9">
    <source>
        <dbReference type="ARBA" id="ARBA00023136"/>
    </source>
</evidence>
<keyword evidence="10" id="KW-0997">Cell inner membrane</keyword>
<dbReference type="EMBL" id="QWEY01000015">
    <property type="protein sequence ID" value="RGP35514.1"/>
    <property type="molecule type" value="Genomic_DNA"/>
</dbReference>
<dbReference type="GO" id="GO:0005886">
    <property type="term" value="C:plasma membrane"/>
    <property type="evidence" value="ECO:0007669"/>
    <property type="project" value="UniProtKB-SubCell"/>
</dbReference>
<dbReference type="AlphaFoldDB" id="A0A411YX93"/>
<keyword evidence="5 10" id="KW-0145">Chemotaxis</keyword>
<keyword evidence="4" id="KW-1003">Cell membrane</keyword>
<evidence type="ECO:0000256" key="4">
    <source>
        <dbReference type="ARBA" id="ARBA00022475"/>
    </source>
</evidence>